<keyword evidence="9" id="KW-0347">Helicase</keyword>
<reference evidence="24" key="1">
    <citation type="submission" date="2016-11" db="EMBL/GenBank/DDBJ databases">
        <title>The genome sequence of Colletotrichum cuscutae.</title>
        <authorList>
            <person name="Baroncelli R."/>
        </authorList>
    </citation>
    <scope>NUCLEOTIDE SEQUENCE</scope>
    <source>
        <strain evidence="24">IMI 304802</strain>
    </source>
</reference>
<keyword evidence="4" id="KW-0930">Antiviral protein</keyword>
<dbReference type="SMART" id="SM00535">
    <property type="entry name" value="RIBOc"/>
    <property type="match status" value="2"/>
</dbReference>
<feature type="domain" description="Dicer dsRNA-binding fold" evidence="23">
    <location>
        <begin position="702"/>
        <end position="792"/>
    </location>
</feature>
<feature type="domain" description="PAZ" evidence="20">
    <location>
        <begin position="938"/>
        <end position="1075"/>
    </location>
</feature>
<evidence type="ECO:0000256" key="5">
    <source>
        <dbReference type="ARBA" id="ARBA00022723"/>
    </source>
</evidence>
<evidence type="ECO:0000256" key="17">
    <source>
        <dbReference type="PROSITE-ProRule" id="PRU00657"/>
    </source>
</evidence>
<dbReference type="InterPro" id="IPR056755">
    <property type="entry name" value="DSRM_2"/>
</dbReference>
<evidence type="ECO:0000313" key="25">
    <source>
        <dbReference type="Proteomes" id="UP001239213"/>
    </source>
</evidence>
<organism evidence="24 25">
    <name type="scientific">Colletotrichum cuscutae</name>
    <dbReference type="NCBI Taxonomy" id="1209917"/>
    <lineage>
        <taxon>Eukaryota</taxon>
        <taxon>Fungi</taxon>
        <taxon>Dikarya</taxon>
        <taxon>Ascomycota</taxon>
        <taxon>Pezizomycotina</taxon>
        <taxon>Sordariomycetes</taxon>
        <taxon>Hypocreomycetidae</taxon>
        <taxon>Glomerellales</taxon>
        <taxon>Glomerellaceae</taxon>
        <taxon>Colletotrichum</taxon>
        <taxon>Colletotrichum acutatum species complex</taxon>
    </lineage>
</organism>
<evidence type="ECO:0000256" key="12">
    <source>
        <dbReference type="ARBA" id="ARBA00022842"/>
    </source>
</evidence>
<feature type="compositionally biased region" description="Basic and acidic residues" evidence="18">
    <location>
        <begin position="103"/>
        <end position="114"/>
    </location>
</feature>
<evidence type="ECO:0000256" key="13">
    <source>
        <dbReference type="ARBA" id="ARBA00022884"/>
    </source>
</evidence>
<dbReference type="PROSITE" id="PS50821">
    <property type="entry name" value="PAZ"/>
    <property type="match status" value="1"/>
</dbReference>
<dbReference type="InterPro" id="IPR014001">
    <property type="entry name" value="Helicase_ATP-bd"/>
</dbReference>
<dbReference type="EMBL" id="MPDP01000262">
    <property type="protein sequence ID" value="KAK1465403.1"/>
    <property type="molecule type" value="Genomic_DNA"/>
</dbReference>
<evidence type="ECO:0000259" key="19">
    <source>
        <dbReference type="PROSITE" id="PS50142"/>
    </source>
</evidence>
<protein>
    <recommendedName>
        <fullName evidence="3">Dicer-like protein 1</fullName>
    </recommendedName>
</protein>
<keyword evidence="10" id="KW-0862">Zinc</keyword>
<dbReference type="FunFam" id="1.10.1520.10:FF:000015">
    <property type="entry name" value="Dicer-like protein 1"/>
    <property type="match status" value="1"/>
</dbReference>
<evidence type="ECO:0000256" key="15">
    <source>
        <dbReference type="ARBA" id="ARBA00023211"/>
    </source>
</evidence>
<feature type="compositionally biased region" description="Polar residues" evidence="18">
    <location>
        <begin position="58"/>
        <end position="69"/>
    </location>
</feature>
<dbReference type="Pfam" id="PF04851">
    <property type="entry name" value="ResIII"/>
    <property type="match status" value="1"/>
</dbReference>
<dbReference type="PROSITE" id="PS00517">
    <property type="entry name" value="RNASE_3_1"/>
    <property type="match status" value="1"/>
</dbReference>
<evidence type="ECO:0000256" key="1">
    <source>
        <dbReference type="ARBA" id="ARBA00001936"/>
    </source>
</evidence>
<dbReference type="GO" id="GO:0004525">
    <property type="term" value="F:ribonuclease III activity"/>
    <property type="evidence" value="ECO:0007669"/>
    <property type="project" value="InterPro"/>
</dbReference>
<evidence type="ECO:0000256" key="7">
    <source>
        <dbReference type="ARBA" id="ARBA00022741"/>
    </source>
</evidence>
<dbReference type="PANTHER" id="PTHR14950:SF62">
    <property type="entry name" value="DICER-LIKE PROTEIN 1"/>
    <property type="match status" value="1"/>
</dbReference>
<keyword evidence="14" id="KW-0051">Antiviral defense</keyword>
<dbReference type="GO" id="GO:0005524">
    <property type="term" value="F:ATP binding"/>
    <property type="evidence" value="ECO:0007669"/>
    <property type="project" value="UniProtKB-KW"/>
</dbReference>
<keyword evidence="13 17" id="KW-0694">RNA-binding</keyword>
<feature type="compositionally biased region" description="Acidic residues" evidence="18">
    <location>
        <begin position="79"/>
        <end position="93"/>
    </location>
</feature>
<keyword evidence="25" id="KW-1185">Reference proteome</keyword>
<evidence type="ECO:0000256" key="8">
    <source>
        <dbReference type="ARBA" id="ARBA00022801"/>
    </source>
</evidence>
<feature type="domain" description="RNase III" evidence="19">
    <location>
        <begin position="1143"/>
        <end position="1254"/>
    </location>
</feature>
<evidence type="ECO:0000256" key="9">
    <source>
        <dbReference type="ARBA" id="ARBA00022806"/>
    </source>
</evidence>
<keyword evidence="15" id="KW-0464">Manganese</keyword>
<evidence type="ECO:0000259" key="21">
    <source>
        <dbReference type="PROSITE" id="PS51192"/>
    </source>
</evidence>
<dbReference type="GO" id="GO:0046872">
    <property type="term" value="F:metal ion binding"/>
    <property type="evidence" value="ECO:0007669"/>
    <property type="project" value="UniProtKB-KW"/>
</dbReference>
<dbReference type="GO" id="GO:0003677">
    <property type="term" value="F:DNA binding"/>
    <property type="evidence" value="ECO:0007669"/>
    <property type="project" value="InterPro"/>
</dbReference>
<dbReference type="InterPro" id="IPR036389">
    <property type="entry name" value="RNase_III_sf"/>
</dbReference>
<evidence type="ECO:0000259" key="20">
    <source>
        <dbReference type="PROSITE" id="PS50821"/>
    </source>
</evidence>
<comment type="cofactor">
    <cofactor evidence="2">
        <name>Mg(2+)</name>
        <dbReference type="ChEBI" id="CHEBI:18420"/>
    </cofactor>
</comment>
<evidence type="ECO:0000256" key="14">
    <source>
        <dbReference type="ARBA" id="ARBA00023118"/>
    </source>
</evidence>
<keyword evidence="8" id="KW-0378">Hydrolase</keyword>
<dbReference type="GO" id="GO:0003723">
    <property type="term" value="F:RNA binding"/>
    <property type="evidence" value="ECO:0007669"/>
    <property type="project" value="UniProtKB-UniRule"/>
</dbReference>
<proteinExistence type="inferred from homology"/>
<evidence type="ECO:0000256" key="18">
    <source>
        <dbReference type="SAM" id="MobiDB-lite"/>
    </source>
</evidence>
<dbReference type="InterPro" id="IPR000999">
    <property type="entry name" value="RNase_III_dom"/>
</dbReference>
<dbReference type="GO" id="GO:0051607">
    <property type="term" value="P:defense response to virus"/>
    <property type="evidence" value="ECO:0007669"/>
    <property type="project" value="UniProtKB-KW"/>
</dbReference>
<evidence type="ECO:0000256" key="3">
    <source>
        <dbReference type="ARBA" id="ARBA00020797"/>
    </source>
</evidence>
<dbReference type="PROSITE" id="PS51327">
    <property type="entry name" value="DICER_DSRBF"/>
    <property type="match status" value="1"/>
</dbReference>
<dbReference type="PROSITE" id="PS51192">
    <property type="entry name" value="HELICASE_ATP_BIND_1"/>
    <property type="match status" value="1"/>
</dbReference>
<dbReference type="Pfam" id="PF03368">
    <property type="entry name" value="Dicer_dimer"/>
    <property type="match status" value="1"/>
</dbReference>
<dbReference type="PANTHER" id="PTHR14950">
    <property type="entry name" value="DICER-RELATED"/>
    <property type="match status" value="1"/>
</dbReference>
<comment type="cofactor">
    <cofactor evidence="1">
        <name>Mn(2+)</name>
        <dbReference type="ChEBI" id="CHEBI:29035"/>
    </cofactor>
</comment>
<dbReference type="InterPro" id="IPR005034">
    <property type="entry name" value="Dicer_dimerisation"/>
</dbReference>
<dbReference type="InterPro" id="IPR038248">
    <property type="entry name" value="Dicer_dimer_sf"/>
</dbReference>
<sequence length="1625" mass="184043">METSKRQRIGDWPLIDGLGELYLTPLPSKPSTPVERSHKPPSTTGLGRTCPAIEFSTKLPSPSYSTATSSRHDSVVNTDDVEEQDQEDEDEEDDYRRWSINPERPRKISEKKRQDHAKFQSWIESNQAKVLEAASKTKAPTHGSVAYLVKESENRRIIQTPREYQIELFERAKQKNIIAVLDTGTGKTLIAALLLRHILEKEVEDRAHGKPKRTAFFLVSPSRLMASNCPQTNAFMQVDKVSLVFQQHAVLECNLEHSVARYCGDMVDEMWSSEFWAKQFEENMVVVCTAAILQKCLMHSYICMHQINLLIFDEAHHTKKNHPYARIIKDFYIREPEKEKRPKILGMTASPVDAQTNMKVATAQLECLLHSEIATVSEESLALNPNQRKITEREIHYTPLVRSFESELVQKIRALVRRNQLFDKELQWTITAMAELGPWVADRFWKLYLTDNTIARLANRTDINYSGFDGNGKHTAAVQKLRDIIQSHNFKPPALSLDDVSSKVLRLWDELKVRFSQPTDHRCIVFVEMRLTAVMLAELFKQDGMDLPHLKPAALVGSQASAGLGNMSFKEQLLTITKFRRGEVNCIFSTQVAEEGIDIPACNVVMRFDLYKSVIQYIQSKGRARQQDSEYLSFVEIGNGKHTRAVAQATYDQSVLRRFCSALPEDKKIMGMDINASVMQAELHYQTYTIKETGAKLTWMSSLEVLANFASSLRQSSDEVLMPEYVVTNQGQSFIAEVQLPAKSPILSMTGMPHKRKQAARCSAAFELCKELVKKKYIDLNLQPIFSKKLPAMRNARLAISSNKRAEYRMRTKPEIWSRVGVFDHLYVTVLALGSPDAVGKESKPLLLLTREKLPDLPPIPLFFGNDQKSSTFVVSLPKPINMSPANSELLKKFTLRVFKDVFSKEYEAAVFDMPYFLAPTALSHSADYQHADAATLVDWNHLQATNDKDYLDWDDSTSDEFFTDKLVIDPYAGSRKLRLRGVRKDLKPMDPVPDGVPDPGHRPWRDSAVEKNIKEYSVSLWMKSRLKRTWRDTQPVVEAEVISLRRNLLDDFVEATNGESKVCYVILEPLRVSTLPMETVAMAFTFPAIIHRIDQVLIALDLCKLLKLDIRPDLALEAVTKDSDNSDEHDAEKINFQGGMGNNYERLEFIGDTCLKMATTIALFTNNPDNNEFQYHVERMLLISNRNLLNKAIDRNLQEYVRSKSFNRRSWYPQGLRLIRGKEGTVDANHALADKSIADVCEALIGAAYLTFSDSNDFDMAIQAVSAMVNDKNHRMTSWADYYAGYKPPSWQTEPASAMYRDVARQVKNKMGYDFKSPALLRSAFKHPSCPHNVCSLPNYQRLEFLGDALLDMVCVDFLYHKFPSADPEWLTRHKSTMVSNRFLACLCVKLDLHKHILTAQASLLSQTQEFVAALRFAEESAREEALMEAVQNGAPADGEQGKEAPVTKATGNATTAAPVSYWQHVEDAPKYLSDMMEAYIGAVFVDSDYDFGQVRAFFEAHVRPFFTDMSLYSDYALNHPVTNVSHMLSNDFGCDGWRLMTNEVVPPVEAGAGVITETQVLCGIMIHGQVYFHATAASGRYAKVAVAKMAIMKFTDMDREAFREEFGCDCQDAECESGTQLVS</sequence>
<feature type="region of interest" description="Disordered" evidence="18">
    <location>
        <begin position="23"/>
        <end position="114"/>
    </location>
</feature>
<evidence type="ECO:0000256" key="4">
    <source>
        <dbReference type="ARBA" id="ARBA00022721"/>
    </source>
</evidence>
<evidence type="ECO:0000256" key="11">
    <source>
        <dbReference type="ARBA" id="ARBA00022840"/>
    </source>
</evidence>
<dbReference type="GO" id="GO:0004386">
    <property type="term" value="F:helicase activity"/>
    <property type="evidence" value="ECO:0007669"/>
    <property type="project" value="UniProtKB-KW"/>
</dbReference>
<dbReference type="InterPro" id="IPR027417">
    <property type="entry name" value="P-loop_NTPase"/>
</dbReference>
<keyword evidence="5" id="KW-0479">Metal-binding</keyword>
<accession>A0AAI9UXN5</accession>
<dbReference type="Pfam" id="PF24995">
    <property type="entry name" value="DSRM_2"/>
    <property type="match status" value="1"/>
</dbReference>
<evidence type="ECO:0000256" key="2">
    <source>
        <dbReference type="ARBA" id="ARBA00001946"/>
    </source>
</evidence>
<evidence type="ECO:0000256" key="6">
    <source>
        <dbReference type="ARBA" id="ARBA00022737"/>
    </source>
</evidence>
<dbReference type="SUPFAM" id="SSF52540">
    <property type="entry name" value="P-loop containing nucleoside triphosphate hydrolases"/>
    <property type="match status" value="2"/>
</dbReference>
<dbReference type="SUPFAM" id="SSF69065">
    <property type="entry name" value="RNase III domain-like"/>
    <property type="match status" value="2"/>
</dbReference>
<evidence type="ECO:0000259" key="22">
    <source>
        <dbReference type="PROSITE" id="PS51194"/>
    </source>
</evidence>
<dbReference type="InterPro" id="IPR006935">
    <property type="entry name" value="Helicase/UvrB_N"/>
</dbReference>
<dbReference type="Proteomes" id="UP001239213">
    <property type="component" value="Unassembled WGS sequence"/>
</dbReference>
<dbReference type="Gene3D" id="3.40.50.300">
    <property type="entry name" value="P-loop containing nucleotide triphosphate hydrolases"/>
    <property type="match status" value="2"/>
</dbReference>
<feature type="domain" description="Helicase ATP-binding" evidence="21">
    <location>
        <begin position="168"/>
        <end position="369"/>
    </location>
</feature>
<dbReference type="Gene3D" id="3.30.160.380">
    <property type="entry name" value="Dicer dimerisation domain"/>
    <property type="match status" value="1"/>
</dbReference>
<feature type="domain" description="RNase III" evidence="19">
    <location>
        <begin position="1305"/>
        <end position="1490"/>
    </location>
</feature>
<dbReference type="InterPro" id="IPR001650">
    <property type="entry name" value="Helicase_C-like"/>
</dbReference>
<dbReference type="Pfam" id="PF00636">
    <property type="entry name" value="Ribonuclease_3"/>
    <property type="match status" value="2"/>
</dbReference>
<dbReference type="PROSITE" id="PS51194">
    <property type="entry name" value="HELICASE_CTER"/>
    <property type="match status" value="1"/>
</dbReference>
<dbReference type="CDD" id="cd18802">
    <property type="entry name" value="SF2_C_dicer"/>
    <property type="match status" value="1"/>
</dbReference>
<feature type="domain" description="Helicase C-terminal" evidence="22">
    <location>
        <begin position="503"/>
        <end position="685"/>
    </location>
</feature>
<dbReference type="Gene3D" id="1.10.1520.10">
    <property type="entry name" value="Ribonuclease III domain"/>
    <property type="match status" value="2"/>
</dbReference>
<gene>
    <name evidence="24" type="ORF">CCUS01_07520</name>
</gene>
<dbReference type="GO" id="GO:0050688">
    <property type="term" value="P:regulation of defense response to virus"/>
    <property type="evidence" value="ECO:0007669"/>
    <property type="project" value="UniProtKB-KW"/>
</dbReference>
<evidence type="ECO:0000313" key="24">
    <source>
        <dbReference type="EMBL" id="KAK1465403.1"/>
    </source>
</evidence>
<evidence type="ECO:0000256" key="16">
    <source>
        <dbReference type="ARBA" id="ARBA00035116"/>
    </source>
</evidence>
<evidence type="ECO:0000259" key="23">
    <source>
        <dbReference type="PROSITE" id="PS51327"/>
    </source>
</evidence>
<dbReference type="GO" id="GO:0005737">
    <property type="term" value="C:cytoplasm"/>
    <property type="evidence" value="ECO:0007669"/>
    <property type="project" value="TreeGrafter"/>
</dbReference>
<comment type="similarity">
    <text evidence="16 17">Belongs to the helicase family. Dicer subfamily.</text>
</comment>
<dbReference type="InterPro" id="IPR003100">
    <property type="entry name" value="PAZ_dom"/>
</dbReference>
<dbReference type="CDD" id="cd00593">
    <property type="entry name" value="RIBOc"/>
    <property type="match status" value="2"/>
</dbReference>
<evidence type="ECO:0000256" key="10">
    <source>
        <dbReference type="ARBA" id="ARBA00022833"/>
    </source>
</evidence>
<keyword evidence="11" id="KW-0067">ATP-binding</keyword>
<keyword evidence="12" id="KW-0460">Magnesium</keyword>
<comment type="caution">
    <text evidence="24">The sequence shown here is derived from an EMBL/GenBank/DDBJ whole genome shotgun (WGS) entry which is preliminary data.</text>
</comment>
<dbReference type="Pfam" id="PF00271">
    <property type="entry name" value="Helicase_C"/>
    <property type="match status" value="1"/>
</dbReference>
<dbReference type="CDD" id="cd18034">
    <property type="entry name" value="DEXHc_dicer"/>
    <property type="match status" value="1"/>
</dbReference>
<keyword evidence="7" id="KW-0547">Nucleotide-binding</keyword>
<dbReference type="SMART" id="SM00487">
    <property type="entry name" value="DEXDc"/>
    <property type="match status" value="1"/>
</dbReference>
<dbReference type="GO" id="GO:0030422">
    <property type="term" value="P:siRNA processing"/>
    <property type="evidence" value="ECO:0007669"/>
    <property type="project" value="TreeGrafter"/>
</dbReference>
<name>A0AAI9UXN5_9PEZI</name>
<keyword evidence="6" id="KW-0677">Repeat</keyword>
<dbReference type="SMART" id="SM00490">
    <property type="entry name" value="HELICc"/>
    <property type="match status" value="1"/>
</dbReference>
<dbReference type="GO" id="GO:0005634">
    <property type="term" value="C:nucleus"/>
    <property type="evidence" value="ECO:0007669"/>
    <property type="project" value="TreeGrafter"/>
</dbReference>
<dbReference type="PROSITE" id="PS50142">
    <property type="entry name" value="RNASE_3_2"/>
    <property type="match status" value="2"/>
</dbReference>